<evidence type="ECO:0000313" key="2">
    <source>
        <dbReference type="EMBL" id="STD00567.1"/>
    </source>
</evidence>
<gene>
    <name evidence="2" type="ORF">NCTC10588_01498</name>
</gene>
<name>A0A7Z7LW95_9FLAO</name>
<evidence type="ECO:0000256" key="1">
    <source>
        <dbReference type="SAM" id="Phobius"/>
    </source>
</evidence>
<sequence length="36" mass="4086">MKTNIKFEIIKTAIVLVVFAYFSGKIIGKALYHLTN</sequence>
<accession>A0A7Z7LW95</accession>
<keyword evidence="1" id="KW-0472">Membrane</keyword>
<keyword evidence="1" id="KW-1133">Transmembrane helix</keyword>
<comment type="caution">
    <text evidence="2">The sequence shown here is derived from an EMBL/GenBank/DDBJ whole genome shotgun (WGS) entry which is preliminary data.</text>
</comment>
<proteinExistence type="predicted"/>
<protein>
    <submittedName>
        <fullName evidence="2">Uncharacterized protein</fullName>
    </submittedName>
</protein>
<dbReference type="Proteomes" id="UP000254876">
    <property type="component" value="Unassembled WGS sequence"/>
</dbReference>
<evidence type="ECO:0000313" key="3">
    <source>
        <dbReference type="Proteomes" id="UP000254876"/>
    </source>
</evidence>
<dbReference type="EMBL" id="UFYD01000001">
    <property type="protein sequence ID" value="STD00567.1"/>
    <property type="molecule type" value="Genomic_DNA"/>
</dbReference>
<organism evidence="2 3">
    <name type="scientific">Elizabethkingia anophelis</name>
    <dbReference type="NCBI Taxonomy" id="1117645"/>
    <lineage>
        <taxon>Bacteria</taxon>
        <taxon>Pseudomonadati</taxon>
        <taxon>Bacteroidota</taxon>
        <taxon>Flavobacteriia</taxon>
        <taxon>Flavobacteriales</taxon>
        <taxon>Weeksellaceae</taxon>
        <taxon>Elizabethkingia</taxon>
    </lineage>
</organism>
<keyword evidence="1" id="KW-0812">Transmembrane</keyword>
<reference evidence="2 3" key="1">
    <citation type="submission" date="2018-06" db="EMBL/GenBank/DDBJ databases">
        <authorList>
            <consortium name="Pathogen Informatics"/>
            <person name="Doyle S."/>
        </authorList>
    </citation>
    <scope>NUCLEOTIDE SEQUENCE [LARGE SCALE GENOMIC DNA]</scope>
    <source>
        <strain evidence="2 3">NCTC10588</strain>
    </source>
</reference>
<feature type="transmembrane region" description="Helical" evidence="1">
    <location>
        <begin position="12"/>
        <end position="32"/>
    </location>
</feature>
<dbReference type="AlphaFoldDB" id="A0A7Z7LW95"/>